<evidence type="ECO:0000313" key="3">
    <source>
        <dbReference type="Proteomes" id="UP000228920"/>
    </source>
</evidence>
<dbReference type="AlphaFoldDB" id="A0A2M7TGC2"/>
<comment type="caution">
    <text evidence="2">The sequence shown here is derived from an EMBL/GenBank/DDBJ whole genome shotgun (WGS) entry which is preliminary data.</text>
</comment>
<gene>
    <name evidence="2" type="ORF">COY32_05670</name>
</gene>
<evidence type="ECO:0008006" key="4">
    <source>
        <dbReference type="Google" id="ProtNLM"/>
    </source>
</evidence>
<protein>
    <recommendedName>
        <fullName evidence="4">PsbP C-terminal domain-containing protein</fullName>
    </recommendedName>
</protein>
<keyword evidence="1" id="KW-1133">Transmembrane helix</keyword>
<keyword evidence="1" id="KW-0812">Transmembrane</keyword>
<evidence type="ECO:0000313" key="2">
    <source>
        <dbReference type="EMBL" id="PIZ45053.1"/>
    </source>
</evidence>
<proteinExistence type="predicted"/>
<accession>A0A2M7TGC2</accession>
<dbReference type="Gene3D" id="3.40.1000.10">
    <property type="entry name" value="Mog1/PsbP, alpha/beta/alpha sandwich"/>
    <property type="match status" value="1"/>
</dbReference>
<reference evidence="3" key="1">
    <citation type="submission" date="2017-09" db="EMBL/GenBank/DDBJ databases">
        <title>Depth-based differentiation of microbial function through sediment-hosted aquifers and enrichment of novel symbionts in the deep terrestrial subsurface.</title>
        <authorList>
            <person name="Probst A.J."/>
            <person name="Ladd B."/>
            <person name="Jarett J.K."/>
            <person name="Geller-Mcgrath D.E."/>
            <person name="Sieber C.M.K."/>
            <person name="Emerson J.B."/>
            <person name="Anantharaman K."/>
            <person name="Thomas B.C."/>
            <person name="Malmstrom R."/>
            <person name="Stieglmeier M."/>
            <person name="Klingl A."/>
            <person name="Woyke T."/>
            <person name="Ryan C.M."/>
            <person name="Banfield J.F."/>
        </authorList>
    </citation>
    <scope>NUCLEOTIDE SEQUENCE [LARGE SCALE GENOMIC DNA]</scope>
</reference>
<keyword evidence="1" id="KW-0472">Membrane</keyword>
<name>A0A2M7TGC2_UNCKA</name>
<organism evidence="2 3">
    <name type="scientific">candidate division WWE3 bacterium CG_4_10_14_0_2_um_filter_41_14</name>
    <dbReference type="NCBI Taxonomy" id="1975072"/>
    <lineage>
        <taxon>Bacteria</taxon>
        <taxon>Katanobacteria</taxon>
    </lineage>
</organism>
<feature type="transmembrane region" description="Helical" evidence="1">
    <location>
        <begin position="7"/>
        <end position="27"/>
    </location>
</feature>
<sequence length="220" mass="24804">MIKQNDGNIMIALLAVVVLVGIGFWYVSTQRDVAPTVPTLMPTPSETTIDTSDWKTYTNEKYGFSVKYPNSWFIRSDSGRSIDISYQDFPEFAMRLYDTVGVTFTSLEDEKQIFPGDPFLRETEYFKKIANLNVGEPTVFEKTNASSYISVVKTASITKGKYIYVSCTETTTSESATEPFKRVRVFVLTENGVYTTGTIIPESDGRYIEALQIIDSFVIE</sequence>
<dbReference type="Proteomes" id="UP000228920">
    <property type="component" value="Unassembled WGS sequence"/>
</dbReference>
<dbReference type="EMBL" id="PFNL01000152">
    <property type="protein sequence ID" value="PIZ45053.1"/>
    <property type="molecule type" value="Genomic_DNA"/>
</dbReference>
<evidence type="ECO:0000256" key="1">
    <source>
        <dbReference type="SAM" id="Phobius"/>
    </source>
</evidence>